<dbReference type="RefSeq" id="WP_010156523.1">
    <property type="nucleotide sequence ID" value="NZ_FNKB01000002.1"/>
</dbReference>
<gene>
    <name evidence="3" type="ORF">SAMN04488565_2915</name>
</gene>
<keyword evidence="1" id="KW-0175">Coiled coil</keyword>
<dbReference type="EMBL" id="FNKB01000002">
    <property type="protein sequence ID" value="SDQ53031.1"/>
    <property type="molecule type" value="Genomic_DNA"/>
</dbReference>
<protein>
    <recommendedName>
        <fullName evidence="5">Scaffolding protein</fullName>
    </recommendedName>
</protein>
<reference evidence="3 4" key="1">
    <citation type="submission" date="2016-10" db="EMBL/GenBank/DDBJ databases">
        <authorList>
            <person name="de Groot N.N."/>
        </authorList>
    </citation>
    <scope>NUCLEOTIDE SEQUENCE [LARGE SCALE GENOMIC DNA]</scope>
    <source>
        <strain evidence="3 4">DSM 22788</strain>
    </source>
</reference>
<accession>A0A1H1BM40</accession>
<evidence type="ECO:0000313" key="3">
    <source>
        <dbReference type="EMBL" id="SDQ53031.1"/>
    </source>
</evidence>
<evidence type="ECO:0000256" key="1">
    <source>
        <dbReference type="SAM" id="Coils"/>
    </source>
</evidence>
<dbReference type="OrthoDB" id="10001419at2"/>
<organism evidence="3 4">
    <name type="scientific">Leucobacter chromiiresistens</name>
    <dbReference type="NCBI Taxonomy" id="1079994"/>
    <lineage>
        <taxon>Bacteria</taxon>
        <taxon>Bacillati</taxon>
        <taxon>Actinomycetota</taxon>
        <taxon>Actinomycetes</taxon>
        <taxon>Micrococcales</taxon>
        <taxon>Microbacteriaceae</taxon>
        <taxon>Leucobacter</taxon>
    </lineage>
</organism>
<feature type="coiled-coil region" evidence="1">
    <location>
        <begin position="29"/>
        <end position="73"/>
    </location>
</feature>
<feature type="region of interest" description="Disordered" evidence="2">
    <location>
        <begin position="117"/>
        <end position="143"/>
    </location>
</feature>
<dbReference type="Proteomes" id="UP000182690">
    <property type="component" value="Unassembled WGS sequence"/>
</dbReference>
<sequence>MAEEVSSVPSPADVAARVAERSFTQAEVNEIVQSRLKNMKAEYEQLQARVVSAEELESRNQSLTSELSSLQLETLRMRVASEFGISAEDRDILLTATDEDTLRMQAERFASFGLPRLAGGNRAPREGRTVEAPSASDGSMGAFVNELFGSDPMWD</sequence>
<proteinExistence type="predicted"/>
<dbReference type="STRING" id="1079994.SAMN04488565_2915"/>
<evidence type="ECO:0000313" key="4">
    <source>
        <dbReference type="Proteomes" id="UP000182690"/>
    </source>
</evidence>
<evidence type="ECO:0000256" key="2">
    <source>
        <dbReference type="SAM" id="MobiDB-lite"/>
    </source>
</evidence>
<dbReference type="AlphaFoldDB" id="A0A1H1BM40"/>
<name>A0A1H1BM40_9MICO</name>
<evidence type="ECO:0008006" key="5">
    <source>
        <dbReference type="Google" id="ProtNLM"/>
    </source>
</evidence>